<gene>
    <name evidence="2" type="ORF">APZ42_016193</name>
</gene>
<accession>A0A165AJH2</accession>
<evidence type="ECO:0000256" key="1">
    <source>
        <dbReference type="SAM" id="MobiDB-lite"/>
    </source>
</evidence>
<reference evidence="2 3" key="1">
    <citation type="submission" date="2016-03" db="EMBL/GenBank/DDBJ databases">
        <title>EvidentialGene: Evidence-directed Construction of Genes on Genomes.</title>
        <authorList>
            <person name="Gilbert D.G."/>
            <person name="Choi J.-H."/>
            <person name="Mockaitis K."/>
            <person name="Colbourne J."/>
            <person name="Pfrender M."/>
        </authorList>
    </citation>
    <scope>NUCLEOTIDE SEQUENCE [LARGE SCALE GENOMIC DNA]</scope>
    <source>
        <strain evidence="2 3">Xinb3</strain>
        <tissue evidence="2">Complete organism</tissue>
    </source>
</reference>
<dbReference type="AlphaFoldDB" id="A0A165AJH2"/>
<protein>
    <submittedName>
        <fullName evidence="2">Uncharacterized protein</fullName>
    </submittedName>
</protein>
<name>A0A165AJH2_9CRUS</name>
<evidence type="ECO:0000313" key="3">
    <source>
        <dbReference type="Proteomes" id="UP000076858"/>
    </source>
</evidence>
<feature type="region of interest" description="Disordered" evidence="1">
    <location>
        <begin position="161"/>
        <end position="181"/>
    </location>
</feature>
<dbReference type="Proteomes" id="UP000076858">
    <property type="component" value="Unassembled WGS sequence"/>
</dbReference>
<keyword evidence="3" id="KW-1185">Reference proteome</keyword>
<dbReference type="OrthoDB" id="6378313at2759"/>
<dbReference type="PANTHER" id="PTHR22954">
    <property type="entry name" value="RETROVIRAL PROTEASE-RELATED"/>
    <property type="match status" value="1"/>
</dbReference>
<sequence length="318" mass="36366">MNHMDIIFRRARRRFVEQIVTLYVCPFRRPDPSLETSSSYSPEYPSETELLFSVTLSPLLEEDRKRYSNNTPKIGKKSQRIRRAQQRKEATLPPWTGSIGPKAPQNTPEGRQNVSELRGKIPQVSVSVESRAAIGNFLPITLRHLSLEKIREALRPKYSGDIRYRPQDPNHSPSYRKMTPSAKATRAVVKVHITRTVHAINGYETLTMTARVSTILIEQKGRLKEKFETYKALSLRIQEDMATFQATQQEYDAEYDAVSEMEEKVSGAGVIAAQQSTKLPQRQIKPFKGDILEWTPFWESFNAAIHSSSLLAVQKLDY</sequence>
<organism evidence="2 3">
    <name type="scientific">Daphnia magna</name>
    <dbReference type="NCBI Taxonomy" id="35525"/>
    <lineage>
        <taxon>Eukaryota</taxon>
        <taxon>Metazoa</taxon>
        <taxon>Ecdysozoa</taxon>
        <taxon>Arthropoda</taxon>
        <taxon>Crustacea</taxon>
        <taxon>Branchiopoda</taxon>
        <taxon>Diplostraca</taxon>
        <taxon>Cladocera</taxon>
        <taxon>Anomopoda</taxon>
        <taxon>Daphniidae</taxon>
        <taxon>Daphnia</taxon>
    </lineage>
</organism>
<evidence type="ECO:0000313" key="2">
    <source>
        <dbReference type="EMBL" id="KZS17761.1"/>
    </source>
</evidence>
<feature type="region of interest" description="Disordered" evidence="1">
    <location>
        <begin position="68"/>
        <end position="112"/>
    </location>
</feature>
<dbReference type="PANTHER" id="PTHR22954:SF3">
    <property type="entry name" value="PROTEIN CBG08539"/>
    <property type="match status" value="1"/>
</dbReference>
<dbReference type="EMBL" id="LRGB01000571">
    <property type="protein sequence ID" value="KZS17761.1"/>
    <property type="molecule type" value="Genomic_DNA"/>
</dbReference>
<proteinExistence type="predicted"/>
<comment type="caution">
    <text evidence="2">The sequence shown here is derived from an EMBL/GenBank/DDBJ whole genome shotgun (WGS) entry which is preliminary data.</text>
</comment>
<feature type="compositionally biased region" description="Basic residues" evidence="1">
    <location>
        <begin position="74"/>
        <end position="85"/>
    </location>
</feature>